<accession>A0A1X7HL33</accession>
<protein>
    <recommendedName>
        <fullName evidence="4">DUF3892 domain-containing protein</fullName>
    </recommendedName>
</protein>
<dbReference type="InterPro" id="IPR024997">
    <property type="entry name" value="DUF3892"/>
</dbReference>
<evidence type="ECO:0000313" key="3">
    <source>
        <dbReference type="Proteomes" id="UP000192940"/>
    </source>
</evidence>
<dbReference type="EMBL" id="LT840184">
    <property type="protein sequence ID" value="SMF88039.1"/>
    <property type="molecule type" value="Genomic_DNA"/>
</dbReference>
<dbReference type="Proteomes" id="UP000192940">
    <property type="component" value="Chromosome I"/>
</dbReference>
<dbReference type="RefSeq" id="WP_208914852.1">
    <property type="nucleotide sequence ID" value="NZ_LT840184.1"/>
</dbReference>
<name>A0A1X7HL33_9BACL</name>
<gene>
    <name evidence="2" type="ORF">SAMN05661091_4075</name>
</gene>
<sequence>MNNDQQAEVVAVRKNGDGDIVQLKLDTGSVVDYKAAQQMVQNNEIKNLNVFRGRDNEMHLRSNADGDPSNNLDNMPIF</sequence>
<organism evidence="2 3">
    <name type="scientific">Paenibacillus uliginis N3/975</name>
    <dbReference type="NCBI Taxonomy" id="1313296"/>
    <lineage>
        <taxon>Bacteria</taxon>
        <taxon>Bacillati</taxon>
        <taxon>Bacillota</taxon>
        <taxon>Bacilli</taxon>
        <taxon>Bacillales</taxon>
        <taxon>Paenibacillaceae</taxon>
        <taxon>Paenibacillus</taxon>
    </lineage>
</organism>
<feature type="region of interest" description="Disordered" evidence="1">
    <location>
        <begin position="59"/>
        <end position="78"/>
    </location>
</feature>
<reference evidence="2 3" key="1">
    <citation type="submission" date="2017-04" db="EMBL/GenBank/DDBJ databases">
        <authorList>
            <person name="Afonso C.L."/>
            <person name="Miller P.J."/>
            <person name="Scott M.A."/>
            <person name="Spackman E."/>
            <person name="Goraichik I."/>
            <person name="Dimitrov K.M."/>
            <person name="Suarez D.L."/>
            <person name="Swayne D.E."/>
        </authorList>
    </citation>
    <scope>NUCLEOTIDE SEQUENCE [LARGE SCALE GENOMIC DNA]</scope>
    <source>
        <strain evidence="2 3">N3/975</strain>
    </source>
</reference>
<feature type="compositionally biased region" description="Polar residues" evidence="1">
    <location>
        <begin position="68"/>
        <end position="78"/>
    </location>
</feature>
<dbReference type="Pfam" id="PF13031">
    <property type="entry name" value="DUF3892"/>
    <property type="match status" value="1"/>
</dbReference>
<evidence type="ECO:0008006" key="4">
    <source>
        <dbReference type="Google" id="ProtNLM"/>
    </source>
</evidence>
<keyword evidence="3" id="KW-1185">Reference proteome</keyword>
<evidence type="ECO:0000313" key="2">
    <source>
        <dbReference type="EMBL" id="SMF88039.1"/>
    </source>
</evidence>
<dbReference type="AlphaFoldDB" id="A0A1X7HL33"/>
<dbReference type="STRING" id="1313296.SAMN05661091_4075"/>
<proteinExistence type="predicted"/>
<evidence type="ECO:0000256" key="1">
    <source>
        <dbReference type="SAM" id="MobiDB-lite"/>
    </source>
</evidence>